<accession>A0A1I6D991</accession>
<reference evidence="2 3" key="1">
    <citation type="submission" date="2016-10" db="EMBL/GenBank/DDBJ databases">
        <authorList>
            <person name="de Groot N.N."/>
        </authorList>
    </citation>
    <scope>NUCLEOTIDE SEQUENCE [LARGE SCALE GENOMIC DNA]</scope>
    <source>
        <strain evidence="3">KMM 9023,NRIC 0796,JCM 17311,KCTC 23692</strain>
    </source>
</reference>
<dbReference type="RefSeq" id="WP_092077342.1">
    <property type="nucleotide sequence ID" value="NZ_FOYI01000002.1"/>
</dbReference>
<dbReference type="OrthoDB" id="19542at2"/>
<dbReference type="STRING" id="871652.SAMN04515673_102454"/>
<protein>
    <submittedName>
        <fullName evidence="2">Exopolysaccharide biosynthesis protein YbjH</fullName>
    </submittedName>
</protein>
<dbReference type="Proteomes" id="UP000199302">
    <property type="component" value="Unassembled WGS sequence"/>
</dbReference>
<keyword evidence="3" id="KW-1185">Reference proteome</keyword>
<keyword evidence="1" id="KW-0732">Signal</keyword>
<dbReference type="InterPro" id="IPR010344">
    <property type="entry name" value="YbjH"/>
</dbReference>
<dbReference type="EMBL" id="FOYI01000002">
    <property type="protein sequence ID" value="SFR02016.1"/>
    <property type="molecule type" value="Genomic_DNA"/>
</dbReference>
<evidence type="ECO:0000256" key="1">
    <source>
        <dbReference type="SAM" id="SignalP"/>
    </source>
</evidence>
<dbReference type="AlphaFoldDB" id="A0A1I6D991"/>
<organism evidence="2 3">
    <name type="scientific">Poseidonocella sedimentorum</name>
    <dbReference type="NCBI Taxonomy" id="871652"/>
    <lineage>
        <taxon>Bacteria</taxon>
        <taxon>Pseudomonadati</taxon>
        <taxon>Pseudomonadota</taxon>
        <taxon>Alphaproteobacteria</taxon>
        <taxon>Rhodobacterales</taxon>
        <taxon>Roseobacteraceae</taxon>
        <taxon>Poseidonocella</taxon>
    </lineage>
</organism>
<feature type="signal peptide" evidence="1">
    <location>
        <begin position="1"/>
        <end position="19"/>
    </location>
</feature>
<feature type="chain" id="PRO_5011470708" evidence="1">
    <location>
        <begin position="20"/>
        <end position="699"/>
    </location>
</feature>
<proteinExistence type="predicted"/>
<sequence length="699" mass="76039">MRRLAWICAGALCAGAAFAPVWAHARQSLEGAPRLSFYGVPGLVETPDAAVMPDGTLSATLSAFGSIRHTAINYQFAPRLSGTFRYSRFEGLFPEGREEDAYYDRSFDLKFQILEETARRPALAVGLTDFLGTGLLESEYLVASKTVAPGLTLSGGIGWGRLGGDGALGRIGSRPTALRGEGGIPNVDRWFRGPVSGFGGLRYAPPDARWSAVLDYSPDPFEAELADGIIEHETPWNFGLDYRFRNGAQLSLYSLHGAEIGAQLSIHLNPHVHPVPSGLEPAPLPVAPRQSAGDLGWVSDGATAARSRDALAQLLDGEGMRLVGLELADTRATLRLANGRYSAEAQAIGRAARAMSRTLPASVEEFRIVPIVDGMALSAVTVRRSDIEALEFAPAEAIRARAEIAEADLAGANADQEIAPRLSWSIAPYLQLSVFDPESPLRSDRGLRFSAAYRLAPGLVASGAINAKLAGNLDDISRRDESGLPRVRTDAALYSKEGNPALSYLTLTQFTRPAEHLYAKFEAGYLEPMFAGVASELLWKPVDSRLGFGVELAWARQRDFDQRFGLRDYDTVTGHASAYYDFGNGYLGQLDVGRYLAGDYGATVSLDREFANGWRVGAYATLTDAEPEDFGEGSFDKGIRITIPTNWTLGTASRQDNTIDIRSLTRDGGARLNLRNRLHDKVRDYHTQEISESWGRFWR</sequence>
<evidence type="ECO:0000313" key="2">
    <source>
        <dbReference type="EMBL" id="SFR02016.1"/>
    </source>
</evidence>
<name>A0A1I6D991_9RHOB</name>
<evidence type="ECO:0000313" key="3">
    <source>
        <dbReference type="Proteomes" id="UP000199302"/>
    </source>
</evidence>
<dbReference type="Pfam" id="PF06082">
    <property type="entry name" value="YjbH"/>
    <property type="match status" value="1"/>
</dbReference>
<gene>
    <name evidence="2" type="ORF">SAMN04515673_102454</name>
</gene>